<name>A0A9W9LDN8_9EURO</name>
<dbReference type="Proteomes" id="UP001146351">
    <property type="component" value="Unassembled WGS sequence"/>
</dbReference>
<dbReference type="OrthoDB" id="4360455at2759"/>
<dbReference type="AlphaFoldDB" id="A0A9W9LDN8"/>
<dbReference type="EMBL" id="JAPQKO010000009">
    <property type="protein sequence ID" value="KAJ5150363.1"/>
    <property type="molecule type" value="Genomic_DNA"/>
</dbReference>
<reference evidence="1" key="2">
    <citation type="journal article" date="2023" name="IMA Fungus">
        <title>Comparative genomic study of the Penicillium genus elucidates a diverse pangenome and 15 lateral gene transfer events.</title>
        <authorList>
            <person name="Petersen C."/>
            <person name="Sorensen T."/>
            <person name="Nielsen M.R."/>
            <person name="Sondergaard T.E."/>
            <person name="Sorensen J.L."/>
            <person name="Fitzpatrick D.A."/>
            <person name="Frisvad J.C."/>
            <person name="Nielsen K.L."/>
        </authorList>
    </citation>
    <scope>NUCLEOTIDE SEQUENCE</scope>
    <source>
        <strain evidence="1">IBT 21917</strain>
    </source>
</reference>
<accession>A0A9W9LDN8</accession>
<comment type="caution">
    <text evidence="1">The sequence shown here is derived from an EMBL/GenBank/DDBJ whole genome shotgun (WGS) entry which is preliminary data.</text>
</comment>
<evidence type="ECO:0000313" key="2">
    <source>
        <dbReference type="Proteomes" id="UP001146351"/>
    </source>
</evidence>
<keyword evidence="2" id="KW-1185">Reference proteome</keyword>
<protein>
    <submittedName>
        <fullName evidence="1">Uncharacterized protein</fullName>
    </submittedName>
</protein>
<reference evidence="1" key="1">
    <citation type="submission" date="2022-11" db="EMBL/GenBank/DDBJ databases">
        <authorList>
            <person name="Petersen C."/>
        </authorList>
    </citation>
    <scope>NUCLEOTIDE SEQUENCE</scope>
    <source>
        <strain evidence="1">IBT 21917</strain>
    </source>
</reference>
<evidence type="ECO:0000313" key="1">
    <source>
        <dbReference type="EMBL" id="KAJ5150363.1"/>
    </source>
</evidence>
<sequence length="174" mass="19852">MTRVQGVPIVEMGPSPLLSMCQRFFSTKIQEFHAAAVYVVIKDMSGEYIFDKATEDELRFEIGYRLNDGGVFKSEEGSLIRIALALEQQVWMKIQDDRVFDISSPDIPEREVVLKKFQPLFSVHLRPTGLYRVEITVVGFSQPISKSGTVTELANLFRLATRERCNCGRIHYSE</sequence>
<proteinExistence type="predicted"/>
<gene>
    <name evidence="1" type="ORF">N7492_010714</name>
</gene>
<organism evidence="1 2">
    <name type="scientific">Penicillium capsulatum</name>
    <dbReference type="NCBI Taxonomy" id="69766"/>
    <lineage>
        <taxon>Eukaryota</taxon>
        <taxon>Fungi</taxon>
        <taxon>Dikarya</taxon>
        <taxon>Ascomycota</taxon>
        <taxon>Pezizomycotina</taxon>
        <taxon>Eurotiomycetes</taxon>
        <taxon>Eurotiomycetidae</taxon>
        <taxon>Eurotiales</taxon>
        <taxon>Aspergillaceae</taxon>
        <taxon>Penicillium</taxon>
    </lineage>
</organism>